<evidence type="ECO:0000313" key="5">
    <source>
        <dbReference type="Proteomes" id="UP001489004"/>
    </source>
</evidence>
<dbReference type="AlphaFoldDB" id="A0AAW1P535"/>
<evidence type="ECO:0008006" key="6">
    <source>
        <dbReference type="Google" id="ProtNLM"/>
    </source>
</evidence>
<dbReference type="EMBL" id="JALJOR010000001">
    <property type="protein sequence ID" value="KAK9830015.1"/>
    <property type="molecule type" value="Genomic_DNA"/>
</dbReference>
<evidence type="ECO:0000256" key="1">
    <source>
        <dbReference type="SAM" id="Coils"/>
    </source>
</evidence>
<gene>
    <name evidence="4" type="ORF">WJX72_009206</name>
    <name evidence="3" type="ORF">WJX72_011524</name>
</gene>
<proteinExistence type="predicted"/>
<reference evidence="3" key="2">
    <citation type="submission" date="2024-04" db="EMBL/GenBank/DDBJ databases">
        <authorList>
            <person name="Dal Grande F."/>
            <person name="Keller J."/>
            <person name="Delaux P.-M."/>
        </authorList>
    </citation>
    <scope>NUCLEOTIDE SEQUENCE</scope>
    <source>
        <strain evidence="3">SAG 2043</strain>
    </source>
</reference>
<evidence type="ECO:0000313" key="4">
    <source>
        <dbReference type="EMBL" id="KAK9830015.1"/>
    </source>
</evidence>
<comment type="caution">
    <text evidence="3">The sequence shown here is derived from an EMBL/GenBank/DDBJ whole genome shotgun (WGS) entry which is preliminary data.</text>
</comment>
<dbReference type="EMBL" id="JALJOR010000019">
    <property type="protein sequence ID" value="KAK9803998.1"/>
    <property type="molecule type" value="Genomic_DNA"/>
</dbReference>
<evidence type="ECO:0000256" key="2">
    <source>
        <dbReference type="SAM" id="MobiDB-lite"/>
    </source>
</evidence>
<organism evidence="3 5">
    <name type="scientific">[Myrmecia] bisecta</name>
    <dbReference type="NCBI Taxonomy" id="41462"/>
    <lineage>
        <taxon>Eukaryota</taxon>
        <taxon>Viridiplantae</taxon>
        <taxon>Chlorophyta</taxon>
        <taxon>core chlorophytes</taxon>
        <taxon>Trebouxiophyceae</taxon>
        <taxon>Trebouxiales</taxon>
        <taxon>Trebouxiaceae</taxon>
        <taxon>Myrmecia</taxon>
    </lineage>
</organism>
<feature type="compositionally biased region" description="Low complexity" evidence="2">
    <location>
        <begin position="1"/>
        <end position="13"/>
    </location>
</feature>
<reference evidence="3 5" key="1">
    <citation type="journal article" date="2024" name="Nat. Commun.">
        <title>Phylogenomics reveals the evolutionary origins of lichenization in chlorophyte algae.</title>
        <authorList>
            <person name="Puginier C."/>
            <person name="Libourel C."/>
            <person name="Otte J."/>
            <person name="Skaloud P."/>
            <person name="Haon M."/>
            <person name="Grisel S."/>
            <person name="Petersen M."/>
            <person name="Berrin J.G."/>
            <person name="Delaux P.M."/>
            <person name="Dal Grande F."/>
            <person name="Keller J."/>
        </authorList>
    </citation>
    <scope>NUCLEOTIDE SEQUENCE [LARGE SCALE GENOMIC DNA]</scope>
    <source>
        <strain evidence="3 5">SAG 2043</strain>
    </source>
</reference>
<dbReference type="Proteomes" id="UP001489004">
    <property type="component" value="Unassembled WGS sequence"/>
</dbReference>
<evidence type="ECO:0000313" key="3">
    <source>
        <dbReference type="EMBL" id="KAK9803998.1"/>
    </source>
</evidence>
<protein>
    <recommendedName>
        <fullName evidence="6">BZIP domain-containing protein</fullName>
    </recommendedName>
</protein>
<keyword evidence="1" id="KW-0175">Coiled coil</keyword>
<feature type="coiled-coil region" evidence="1">
    <location>
        <begin position="55"/>
        <end position="92"/>
    </location>
</feature>
<keyword evidence="5" id="KW-1185">Reference proteome</keyword>
<name>A0AAW1P535_9CHLO</name>
<feature type="region of interest" description="Disordered" evidence="2">
    <location>
        <begin position="1"/>
        <end position="52"/>
    </location>
</feature>
<sequence length="104" mass="11515">MGLSKTSETSTTTNNDGHSPQAQARRENRLAKNRRTAAASRAKLDKSEQEGTVAKRQLTQALRTLQAALPRVEELHVENQQLVQKLAASKQECCQLRETTKTAT</sequence>
<accession>A0AAW1P535</accession>